<reference evidence="2" key="1">
    <citation type="journal article" date="2020" name="bioRxiv">
        <title>Chromosome-level reference genome of the European wasp spider Argiope bruennichi: a resource for studies on range expansion and evolutionary adaptation.</title>
        <authorList>
            <person name="Sheffer M.M."/>
            <person name="Hoppe A."/>
            <person name="Krehenwinkel H."/>
            <person name="Uhl G."/>
            <person name="Kuss A.W."/>
            <person name="Jensen L."/>
            <person name="Jensen C."/>
            <person name="Gillespie R.G."/>
            <person name="Hoff K.J."/>
            <person name="Prost S."/>
        </authorList>
    </citation>
    <scope>NUCLEOTIDE SEQUENCE</scope>
</reference>
<proteinExistence type="predicted"/>
<sequence>MAKISTIGLIFSILIGVATAAGKPTGYALAINHVPEWGWKKGGLGVGKSIRYDIRKYPEPVAKEAAAVASILELFKIFDLPAMEFLNSPKVPFGIIPKKE</sequence>
<dbReference type="Proteomes" id="UP000807504">
    <property type="component" value="Unassembled WGS sequence"/>
</dbReference>
<name>A0A8T0EUF6_ARGBR</name>
<organism evidence="2 3">
    <name type="scientific">Argiope bruennichi</name>
    <name type="common">Wasp spider</name>
    <name type="synonym">Aranea bruennichi</name>
    <dbReference type="NCBI Taxonomy" id="94029"/>
    <lineage>
        <taxon>Eukaryota</taxon>
        <taxon>Metazoa</taxon>
        <taxon>Ecdysozoa</taxon>
        <taxon>Arthropoda</taxon>
        <taxon>Chelicerata</taxon>
        <taxon>Arachnida</taxon>
        <taxon>Araneae</taxon>
        <taxon>Araneomorphae</taxon>
        <taxon>Entelegynae</taxon>
        <taxon>Araneoidea</taxon>
        <taxon>Araneidae</taxon>
        <taxon>Argiope</taxon>
    </lineage>
</organism>
<evidence type="ECO:0000313" key="3">
    <source>
        <dbReference type="Proteomes" id="UP000807504"/>
    </source>
</evidence>
<feature type="signal peptide" evidence="1">
    <location>
        <begin position="1"/>
        <end position="20"/>
    </location>
</feature>
<dbReference type="EMBL" id="JABXBU010001863">
    <property type="protein sequence ID" value="KAF8781903.1"/>
    <property type="molecule type" value="Genomic_DNA"/>
</dbReference>
<protein>
    <submittedName>
        <fullName evidence="2">Uncharacterized protein</fullName>
    </submittedName>
</protein>
<keyword evidence="1" id="KW-0732">Signal</keyword>
<accession>A0A8T0EUF6</accession>
<feature type="chain" id="PRO_5035871641" evidence="1">
    <location>
        <begin position="21"/>
        <end position="100"/>
    </location>
</feature>
<keyword evidence="3" id="KW-1185">Reference proteome</keyword>
<gene>
    <name evidence="2" type="ORF">HNY73_012245</name>
</gene>
<reference evidence="2" key="2">
    <citation type="submission" date="2020-06" db="EMBL/GenBank/DDBJ databases">
        <authorList>
            <person name="Sheffer M."/>
        </authorList>
    </citation>
    <scope>NUCLEOTIDE SEQUENCE</scope>
</reference>
<comment type="caution">
    <text evidence="2">The sequence shown here is derived from an EMBL/GenBank/DDBJ whole genome shotgun (WGS) entry which is preliminary data.</text>
</comment>
<evidence type="ECO:0000256" key="1">
    <source>
        <dbReference type="SAM" id="SignalP"/>
    </source>
</evidence>
<dbReference type="AlphaFoldDB" id="A0A8T0EUF6"/>
<evidence type="ECO:0000313" key="2">
    <source>
        <dbReference type="EMBL" id="KAF8781903.1"/>
    </source>
</evidence>